<evidence type="ECO:0000313" key="1">
    <source>
        <dbReference type="EMBL" id="PPR03063.1"/>
    </source>
</evidence>
<name>A0A409YJ40_9AGAR</name>
<evidence type="ECO:0008006" key="3">
    <source>
        <dbReference type="Google" id="ProtNLM"/>
    </source>
</evidence>
<organism evidence="1 2">
    <name type="scientific">Gymnopilus dilepis</name>
    <dbReference type="NCBI Taxonomy" id="231916"/>
    <lineage>
        <taxon>Eukaryota</taxon>
        <taxon>Fungi</taxon>
        <taxon>Dikarya</taxon>
        <taxon>Basidiomycota</taxon>
        <taxon>Agaricomycotina</taxon>
        <taxon>Agaricomycetes</taxon>
        <taxon>Agaricomycetidae</taxon>
        <taxon>Agaricales</taxon>
        <taxon>Agaricineae</taxon>
        <taxon>Hymenogastraceae</taxon>
        <taxon>Gymnopilus</taxon>
    </lineage>
</organism>
<reference evidence="1 2" key="1">
    <citation type="journal article" date="2018" name="Evol. Lett.">
        <title>Horizontal gene cluster transfer increased hallucinogenic mushroom diversity.</title>
        <authorList>
            <person name="Reynolds H.T."/>
            <person name="Vijayakumar V."/>
            <person name="Gluck-Thaler E."/>
            <person name="Korotkin H.B."/>
            <person name="Matheny P.B."/>
            <person name="Slot J.C."/>
        </authorList>
    </citation>
    <scope>NUCLEOTIDE SEQUENCE [LARGE SCALE GENOMIC DNA]</scope>
    <source>
        <strain evidence="1 2">SRW20</strain>
    </source>
</reference>
<dbReference type="AlphaFoldDB" id="A0A409YJ40"/>
<evidence type="ECO:0000313" key="2">
    <source>
        <dbReference type="Proteomes" id="UP000284706"/>
    </source>
</evidence>
<dbReference type="InParanoid" id="A0A409YJ40"/>
<keyword evidence="2" id="KW-1185">Reference proteome</keyword>
<dbReference type="OrthoDB" id="2780918at2759"/>
<dbReference type="Proteomes" id="UP000284706">
    <property type="component" value="Unassembled WGS sequence"/>
</dbReference>
<proteinExistence type="predicted"/>
<accession>A0A409YJ40</accession>
<sequence length="476" mass="53581">MVDSLFELDPDSLSLIYDLLDSPALRALSNSSREGFERITPLLVRKVQVSRWAVLPFCKFALKYGLSSHIISLRFNLYTVTCSGYYDPNVIAVLDQASNLKHFTLLIDNDGFATPAKMFPSEKLPTSLLSLEMYGAVAPEIERLRAMPRLMRLVLLPNTFIMHVTTNIATEAIIKTAASTLESLVLGHALPPSLRFASPMPFSCPQLHYLGLSTTRETVSQERVALMFPNLQSLEIKTDSATEGLVETDRNVSRHFTCPIKDCGSPSRIVFQHLRSFTGLKELALSLSRYHSLQRLVFNQSLSTITEFSVLSNILRNLAIRSLTLSVELYSPRLDVEEIPLLSMLPFARHLTYFSLCIGRMDYEVCCEFIDSLAQAAPILTSDLHNLKFFGLRIETSRHSSLFKTCHHVIIPLKLDIVINAWSPVIPSLQYLELDVDHAGLGHDFWRISPGQGASLQVSEEEGLSVRSWYDTEEWK</sequence>
<protein>
    <recommendedName>
        <fullName evidence="3">F-box domain-containing protein</fullName>
    </recommendedName>
</protein>
<comment type="caution">
    <text evidence="1">The sequence shown here is derived from an EMBL/GenBank/DDBJ whole genome shotgun (WGS) entry which is preliminary data.</text>
</comment>
<dbReference type="EMBL" id="NHYE01000781">
    <property type="protein sequence ID" value="PPR03063.1"/>
    <property type="molecule type" value="Genomic_DNA"/>
</dbReference>
<gene>
    <name evidence="1" type="ORF">CVT26_004561</name>
</gene>